<reference evidence="3 4" key="1">
    <citation type="journal article" date="2015" name="Genome Biol. Evol.">
        <title>Comparative Genomics of a Bacterivorous Green Alga Reveals Evolutionary Causalities and Consequences of Phago-Mixotrophic Mode of Nutrition.</title>
        <authorList>
            <person name="Burns J.A."/>
            <person name="Paasch A."/>
            <person name="Narechania A."/>
            <person name="Kim E."/>
        </authorList>
    </citation>
    <scope>NUCLEOTIDE SEQUENCE [LARGE SCALE GENOMIC DNA]</scope>
    <source>
        <strain evidence="3 4">PLY_AMNH</strain>
    </source>
</reference>
<keyword evidence="4" id="KW-1185">Reference proteome</keyword>
<keyword evidence="1" id="KW-0812">Transmembrane</keyword>
<dbReference type="Proteomes" id="UP001190700">
    <property type="component" value="Unassembled WGS sequence"/>
</dbReference>
<dbReference type="PANTHER" id="PTHR40368">
    <property type="entry name" value="YALI0F14399P"/>
    <property type="match status" value="1"/>
</dbReference>
<accession>A0AAE0FG28</accession>
<evidence type="ECO:0000256" key="2">
    <source>
        <dbReference type="SAM" id="SignalP"/>
    </source>
</evidence>
<evidence type="ECO:0000256" key="1">
    <source>
        <dbReference type="SAM" id="Phobius"/>
    </source>
</evidence>
<gene>
    <name evidence="3" type="ORF">CYMTET_32235</name>
</gene>
<keyword evidence="1" id="KW-0472">Membrane</keyword>
<keyword evidence="2" id="KW-0732">Signal</keyword>
<proteinExistence type="predicted"/>
<dbReference type="EMBL" id="LGRX02019300">
    <property type="protein sequence ID" value="KAK3258733.1"/>
    <property type="molecule type" value="Genomic_DNA"/>
</dbReference>
<dbReference type="PANTHER" id="PTHR40368:SF1">
    <property type="entry name" value="YALI0F14399P"/>
    <property type="match status" value="1"/>
</dbReference>
<comment type="caution">
    <text evidence="3">The sequence shown here is derived from an EMBL/GenBank/DDBJ whole genome shotgun (WGS) entry which is preliminary data.</text>
</comment>
<sequence length="244" mass="27620">MNMLRAFIFLVFTVTFGLADQKLASASDLGYQTGDTITFECLDWFHGNWTNGPTCKETGEELAIIYGTDNFLYCGLDIADQQIYDALVQMAKLEKTWQCRVPMSPAREFYVPFTIPIWGVVEDDHFHLDNHVNFIFHVEKGKIIAASVYPVRDRFQFGKVGSLISMHGPVRWFQRHAFHRMLDEAEHKPQGKVLGDGSSQSGEAGMGTTIAFCILSSLVTLLGTAVLYQRKLKPQLIKKCMKNR</sequence>
<name>A0AAE0FG28_9CHLO</name>
<feature type="transmembrane region" description="Helical" evidence="1">
    <location>
        <begin position="209"/>
        <end position="228"/>
    </location>
</feature>
<keyword evidence="1" id="KW-1133">Transmembrane helix</keyword>
<feature type="signal peptide" evidence="2">
    <location>
        <begin position="1"/>
        <end position="19"/>
    </location>
</feature>
<evidence type="ECO:0000313" key="3">
    <source>
        <dbReference type="EMBL" id="KAK3258733.1"/>
    </source>
</evidence>
<feature type="chain" id="PRO_5042117066" evidence="2">
    <location>
        <begin position="20"/>
        <end position="244"/>
    </location>
</feature>
<protein>
    <submittedName>
        <fullName evidence="3">Uncharacterized protein</fullName>
    </submittedName>
</protein>
<evidence type="ECO:0000313" key="4">
    <source>
        <dbReference type="Proteomes" id="UP001190700"/>
    </source>
</evidence>
<organism evidence="3 4">
    <name type="scientific">Cymbomonas tetramitiformis</name>
    <dbReference type="NCBI Taxonomy" id="36881"/>
    <lineage>
        <taxon>Eukaryota</taxon>
        <taxon>Viridiplantae</taxon>
        <taxon>Chlorophyta</taxon>
        <taxon>Pyramimonadophyceae</taxon>
        <taxon>Pyramimonadales</taxon>
        <taxon>Pyramimonadaceae</taxon>
        <taxon>Cymbomonas</taxon>
    </lineage>
</organism>
<dbReference type="AlphaFoldDB" id="A0AAE0FG28"/>